<dbReference type="EMBL" id="QAMZ01000036">
    <property type="protein sequence ID" value="PWL53484.1"/>
    <property type="molecule type" value="Genomic_DNA"/>
</dbReference>
<evidence type="ECO:0000313" key="17">
    <source>
        <dbReference type="Proteomes" id="UP000246114"/>
    </source>
</evidence>
<keyword evidence="8 12" id="KW-0819">tRNA processing</keyword>
<feature type="binding site" evidence="12">
    <location>
        <position position="189"/>
    </location>
    <ligand>
        <name>S-adenosyl-L-methionine</name>
        <dbReference type="ChEBI" id="CHEBI:59789"/>
    </ligand>
</feature>
<feature type="binding site" evidence="12">
    <location>
        <begin position="212"/>
        <end position="214"/>
    </location>
    <ligand>
        <name>S-adenosyl-L-methionine</name>
        <dbReference type="ChEBI" id="CHEBI:59789"/>
    </ligand>
</feature>
<dbReference type="Proteomes" id="UP000182135">
    <property type="component" value="Unassembled WGS sequence"/>
</dbReference>
<dbReference type="InterPro" id="IPR058240">
    <property type="entry name" value="rSAM_sf"/>
</dbReference>
<evidence type="ECO:0000256" key="10">
    <source>
        <dbReference type="ARBA" id="ARBA00023004"/>
    </source>
</evidence>
<accession>A0A1I2JBF8</accession>
<evidence type="ECO:0000259" key="13">
    <source>
        <dbReference type="PROSITE" id="PS51918"/>
    </source>
</evidence>
<dbReference type="GO" id="GO:0046872">
    <property type="term" value="F:metal ion binding"/>
    <property type="evidence" value="ECO:0007669"/>
    <property type="project" value="UniProtKB-KW"/>
</dbReference>
<dbReference type="FunFam" id="3.20.20.70:FF:000014">
    <property type="entry name" value="Probable dual-specificity RNA methyltransferase RlmN"/>
    <property type="match status" value="1"/>
</dbReference>
<comment type="catalytic activity">
    <reaction evidence="12">
        <text>adenosine(37) in tRNA + 2 reduced [2Fe-2S]-[ferredoxin] + 2 S-adenosyl-L-methionine = 2-methyladenosine(37) in tRNA + 5'-deoxyadenosine + L-methionine + 2 oxidized [2Fe-2S]-[ferredoxin] + S-adenosyl-L-homocysteine</text>
        <dbReference type="Rhea" id="RHEA:43332"/>
        <dbReference type="Rhea" id="RHEA-COMP:10000"/>
        <dbReference type="Rhea" id="RHEA-COMP:10001"/>
        <dbReference type="Rhea" id="RHEA-COMP:10162"/>
        <dbReference type="Rhea" id="RHEA-COMP:10485"/>
        <dbReference type="ChEBI" id="CHEBI:17319"/>
        <dbReference type="ChEBI" id="CHEBI:33737"/>
        <dbReference type="ChEBI" id="CHEBI:33738"/>
        <dbReference type="ChEBI" id="CHEBI:57844"/>
        <dbReference type="ChEBI" id="CHEBI:57856"/>
        <dbReference type="ChEBI" id="CHEBI:59789"/>
        <dbReference type="ChEBI" id="CHEBI:74411"/>
        <dbReference type="ChEBI" id="CHEBI:74497"/>
        <dbReference type="EC" id="2.1.1.192"/>
    </reaction>
</comment>
<dbReference type="RefSeq" id="WP_051196197.1">
    <property type="nucleotide sequence ID" value="NZ_BAAACD010000019.1"/>
</dbReference>
<evidence type="ECO:0000256" key="3">
    <source>
        <dbReference type="ARBA" id="ARBA00022490"/>
    </source>
</evidence>
<dbReference type="GO" id="GO:0051539">
    <property type="term" value="F:4 iron, 4 sulfur cluster binding"/>
    <property type="evidence" value="ECO:0007669"/>
    <property type="project" value="UniProtKB-UniRule"/>
</dbReference>
<dbReference type="GO" id="GO:0030488">
    <property type="term" value="P:tRNA methylation"/>
    <property type="evidence" value="ECO:0007669"/>
    <property type="project" value="UniProtKB-UniRule"/>
</dbReference>
<keyword evidence="16" id="KW-1185">Reference proteome</keyword>
<dbReference type="STRING" id="1529.SAMN04487885_101283"/>
<dbReference type="SFLD" id="SFLDF00275">
    <property type="entry name" value="adenosine_C2_methyltransferase"/>
    <property type="match status" value="1"/>
</dbReference>
<dbReference type="Gene3D" id="1.10.150.530">
    <property type="match status" value="1"/>
</dbReference>
<dbReference type="CDD" id="cd01335">
    <property type="entry name" value="Radical_SAM"/>
    <property type="match status" value="1"/>
</dbReference>
<dbReference type="InterPro" id="IPR007197">
    <property type="entry name" value="rSAM"/>
</dbReference>
<evidence type="ECO:0000256" key="2">
    <source>
        <dbReference type="ARBA" id="ARBA00022485"/>
    </source>
</evidence>
<evidence type="ECO:0000256" key="8">
    <source>
        <dbReference type="ARBA" id="ARBA00022694"/>
    </source>
</evidence>
<feature type="binding site" evidence="12">
    <location>
        <position position="110"/>
    </location>
    <ligand>
        <name>[4Fe-4S] cluster</name>
        <dbReference type="ChEBI" id="CHEBI:49883"/>
        <note>4Fe-4S-S-AdoMet</note>
    </ligand>
</feature>
<keyword evidence="6 12" id="KW-0808">Transferase</keyword>
<evidence type="ECO:0000256" key="5">
    <source>
        <dbReference type="ARBA" id="ARBA00022603"/>
    </source>
</evidence>
<evidence type="ECO:0000256" key="9">
    <source>
        <dbReference type="ARBA" id="ARBA00022723"/>
    </source>
</evidence>
<evidence type="ECO:0000256" key="1">
    <source>
        <dbReference type="ARBA" id="ARBA00004496"/>
    </source>
</evidence>
<keyword evidence="3 12" id="KW-0963">Cytoplasm</keyword>
<comment type="function">
    <text evidence="12">Specifically methylates position 2 of adenine 2503 in 23S rRNA and position 2 of adenine 37 in tRNAs.</text>
</comment>
<dbReference type="GO" id="GO:0070475">
    <property type="term" value="P:rRNA base methylation"/>
    <property type="evidence" value="ECO:0007669"/>
    <property type="project" value="UniProtKB-UniRule"/>
</dbReference>
<dbReference type="GO" id="GO:0005737">
    <property type="term" value="C:cytoplasm"/>
    <property type="evidence" value="ECO:0007669"/>
    <property type="project" value="UniProtKB-SubCell"/>
</dbReference>
<reference evidence="15 16" key="1">
    <citation type="submission" date="2016-10" db="EMBL/GenBank/DDBJ databases">
        <authorList>
            <person name="de Groot N.N."/>
        </authorList>
    </citation>
    <scope>NUCLEOTIDE SEQUENCE [LARGE SCALE GENOMIC DNA]</scope>
    <source>
        <strain evidence="15 16">NLAE-zl-G419</strain>
    </source>
</reference>
<dbReference type="GO" id="GO:0070040">
    <property type="term" value="F:rRNA (adenine(2503)-C2-)-methyltransferase activity"/>
    <property type="evidence" value="ECO:0007669"/>
    <property type="project" value="UniProtKB-UniRule"/>
</dbReference>
<evidence type="ECO:0000256" key="6">
    <source>
        <dbReference type="ARBA" id="ARBA00022679"/>
    </source>
</evidence>
<dbReference type="PROSITE" id="PS51918">
    <property type="entry name" value="RADICAL_SAM"/>
    <property type="match status" value="1"/>
</dbReference>
<dbReference type="PANTHER" id="PTHR30544">
    <property type="entry name" value="23S RRNA METHYLTRANSFERASE"/>
    <property type="match status" value="1"/>
</dbReference>
<dbReference type="eggNOG" id="COG0820">
    <property type="taxonomic scope" value="Bacteria"/>
</dbReference>
<dbReference type="PANTHER" id="PTHR30544:SF5">
    <property type="entry name" value="RADICAL SAM CORE DOMAIN-CONTAINING PROTEIN"/>
    <property type="match status" value="1"/>
</dbReference>
<dbReference type="InterPro" id="IPR040072">
    <property type="entry name" value="Methyltransferase_A"/>
</dbReference>
<dbReference type="PIRSF" id="PIRSF006004">
    <property type="entry name" value="CHP00048"/>
    <property type="match status" value="1"/>
</dbReference>
<proteinExistence type="inferred from homology"/>
<feature type="binding site" evidence="12">
    <location>
        <position position="288"/>
    </location>
    <ligand>
        <name>S-adenosyl-L-methionine</name>
        <dbReference type="ChEBI" id="CHEBI:59789"/>
    </ligand>
</feature>
<feature type="binding site" evidence="12">
    <location>
        <position position="117"/>
    </location>
    <ligand>
        <name>[4Fe-4S] cluster</name>
        <dbReference type="ChEBI" id="CHEBI:49883"/>
        <note>4Fe-4S-S-AdoMet</note>
    </ligand>
</feature>
<comment type="miscellaneous">
    <text evidence="12">Reaction proceeds by a ping-pong mechanism involving intermediate methylation of a conserved cysteine residue.</text>
</comment>
<evidence type="ECO:0000313" key="16">
    <source>
        <dbReference type="Proteomes" id="UP000182135"/>
    </source>
</evidence>
<dbReference type="AlphaFoldDB" id="A0A1I2JBF8"/>
<keyword evidence="11 12" id="KW-0411">Iron-sulfur</keyword>
<dbReference type="Gene3D" id="3.20.20.70">
    <property type="entry name" value="Aldolase class I"/>
    <property type="match status" value="1"/>
</dbReference>
<dbReference type="InterPro" id="IPR048641">
    <property type="entry name" value="RlmN_N"/>
</dbReference>
<keyword evidence="2 12" id="KW-0004">4Fe-4S</keyword>
<comment type="cofactor">
    <cofactor evidence="12">
        <name>[4Fe-4S] cluster</name>
        <dbReference type="ChEBI" id="CHEBI:49883"/>
    </cofactor>
    <text evidence="12">Binds 1 [4Fe-4S] cluster. The cluster is coordinated with 3 cysteines and an exchangeable S-adenosyl-L-methionine.</text>
</comment>
<dbReference type="HAMAP" id="MF_01849">
    <property type="entry name" value="RNA_methyltr_RlmN"/>
    <property type="match status" value="1"/>
</dbReference>
<keyword evidence="10 12" id="KW-0408">Iron</keyword>
<keyword evidence="4 12" id="KW-0698">rRNA processing</keyword>
<evidence type="ECO:0000313" key="14">
    <source>
        <dbReference type="EMBL" id="PWL53484.1"/>
    </source>
</evidence>
<dbReference type="EC" id="2.1.1.192" evidence="12"/>
<keyword evidence="7 12" id="KW-0949">S-adenosyl-L-methionine</keyword>
<dbReference type="InterPro" id="IPR013785">
    <property type="entry name" value="Aldolase_TIM"/>
</dbReference>
<evidence type="ECO:0000256" key="4">
    <source>
        <dbReference type="ARBA" id="ARBA00022552"/>
    </source>
</evidence>
<dbReference type="GeneID" id="90544609"/>
<evidence type="ECO:0000256" key="12">
    <source>
        <dbReference type="HAMAP-Rule" id="MF_01849"/>
    </source>
</evidence>
<dbReference type="SUPFAM" id="SSF102114">
    <property type="entry name" value="Radical SAM enzymes"/>
    <property type="match status" value="1"/>
</dbReference>
<feature type="active site" description="Proton acceptor" evidence="12">
    <location>
        <position position="90"/>
    </location>
</feature>
<evidence type="ECO:0000256" key="11">
    <source>
        <dbReference type="ARBA" id="ARBA00023014"/>
    </source>
</evidence>
<feature type="domain" description="Radical SAM core" evidence="13">
    <location>
        <begin position="96"/>
        <end position="326"/>
    </location>
</feature>
<dbReference type="Proteomes" id="UP000246114">
    <property type="component" value="Unassembled WGS sequence"/>
</dbReference>
<dbReference type="GO" id="GO:0019843">
    <property type="term" value="F:rRNA binding"/>
    <property type="evidence" value="ECO:0007669"/>
    <property type="project" value="UniProtKB-UniRule"/>
</dbReference>
<keyword evidence="12" id="KW-1015">Disulfide bond</keyword>
<feature type="active site" description="S-methylcysteine intermediate" evidence="12">
    <location>
        <position position="331"/>
    </location>
</feature>
<comment type="catalytic activity">
    <reaction evidence="12">
        <text>adenosine(2503) in 23S rRNA + 2 reduced [2Fe-2S]-[ferredoxin] + 2 S-adenosyl-L-methionine = 2-methyladenosine(2503) in 23S rRNA + 5'-deoxyadenosine + L-methionine + 2 oxidized [2Fe-2S]-[ferredoxin] + S-adenosyl-L-homocysteine</text>
        <dbReference type="Rhea" id="RHEA:42916"/>
        <dbReference type="Rhea" id="RHEA-COMP:10000"/>
        <dbReference type="Rhea" id="RHEA-COMP:10001"/>
        <dbReference type="Rhea" id="RHEA-COMP:10152"/>
        <dbReference type="Rhea" id="RHEA-COMP:10282"/>
        <dbReference type="ChEBI" id="CHEBI:17319"/>
        <dbReference type="ChEBI" id="CHEBI:33737"/>
        <dbReference type="ChEBI" id="CHEBI:33738"/>
        <dbReference type="ChEBI" id="CHEBI:57844"/>
        <dbReference type="ChEBI" id="CHEBI:57856"/>
        <dbReference type="ChEBI" id="CHEBI:59789"/>
        <dbReference type="ChEBI" id="CHEBI:74411"/>
        <dbReference type="ChEBI" id="CHEBI:74497"/>
        <dbReference type="EC" id="2.1.1.192"/>
    </reaction>
</comment>
<dbReference type="Pfam" id="PF04055">
    <property type="entry name" value="Radical_SAM"/>
    <property type="match status" value="1"/>
</dbReference>
<dbReference type="InterPro" id="IPR027492">
    <property type="entry name" value="RNA_MTrfase_RlmN"/>
</dbReference>
<comment type="similarity">
    <text evidence="12">Belongs to the radical SAM superfamily. RlmN family.</text>
</comment>
<dbReference type="Pfam" id="PF21016">
    <property type="entry name" value="RlmN_N"/>
    <property type="match status" value="1"/>
</dbReference>
<protein>
    <recommendedName>
        <fullName evidence="12">Probable dual-specificity RNA methyltransferase RlmN</fullName>
        <ecNumber evidence="12">2.1.1.192</ecNumber>
    </recommendedName>
    <alternativeName>
        <fullName evidence="12">23S rRNA (adenine(2503)-C(2))-methyltransferase</fullName>
    </alternativeName>
    <alternativeName>
        <fullName evidence="12">23S rRNA m2A2503 methyltransferase</fullName>
    </alternativeName>
    <alternativeName>
        <fullName evidence="12">Ribosomal RNA large subunit methyltransferase N</fullName>
    </alternativeName>
    <alternativeName>
        <fullName evidence="12">tRNA (adenine(37)-C(2))-methyltransferase</fullName>
    </alternativeName>
    <alternativeName>
        <fullName evidence="12">tRNA m2A37 methyltransferase</fullName>
    </alternativeName>
</protein>
<dbReference type="NCBIfam" id="TIGR00048">
    <property type="entry name" value="rRNA_mod_RlmN"/>
    <property type="match status" value="1"/>
</dbReference>
<keyword evidence="9 12" id="KW-0479">Metal-binding</keyword>
<dbReference type="OrthoDB" id="9793973at2"/>
<keyword evidence="5 12" id="KW-0489">Methyltransferase</keyword>
<feature type="binding site" evidence="12">
    <location>
        <begin position="157"/>
        <end position="158"/>
    </location>
    <ligand>
        <name>S-adenosyl-L-methionine</name>
        <dbReference type="ChEBI" id="CHEBI:59789"/>
    </ligand>
</feature>
<dbReference type="InterPro" id="IPR004383">
    <property type="entry name" value="rRNA_lsu_MTrfase_RlmN/Cfr"/>
</dbReference>
<evidence type="ECO:0000313" key="15">
    <source>
        <dbReference type="EMBL" id="SFF51438.1"/>
    </source>
</evidence>
<dbReference type="GO" id="GO:0002935">
    <property type="term" value="F:tRNA (adenine(37)-C2)-methyltransferase activity"/>
    <property type="evidence" value="ECO:0007669"/>
    <property type="project" value="UniProtKB-UniRule"/>
</dbReference>
<evidence type="ECO:0000256" key="7">
    <source>
        <dbReference type="ARBA" id="ARBA00022691"/>
    </source>
</evidence>
<comment type="caution">
    <text evidence="12">Lacks conserved residue(s) required for the propagation of feature annotation.</text>
</comment>
<dbReference type="EMBL" id="FOOE01000001">
    <property type="protein sequence ID" value="SFF51438.1"/>
    <property type="molecule type" value="Genomic_DNA"/>
</dbReference>
<dbReference type="SFLD" id="SFLDG01062">
    <property type="entry name" value="methyltransferase_(Class_A)"/>
    <property type="match status" value="1"/>
</dbReference>
<name>A0A1I2JBF8_9CLOT</name>
<reference evidence="14 17" key="2">
    <citation type="submission" date="2018-03" db="EMBL/GenBank/DDBJ databases">
        <title>The uncultured portion of the human microbiome is neutrally assembled.</title>
        <authorList>
            <person name="Jeraldo P."/>
            <person name="Boardman L."/>
            <person name="White B.A."/>
            <person name="Nelson H."/>
            <person name="Goldenfeld N."/>
            <person name="Chia N."/>
        </authorList>
    </citation>
    <scope>NUCLEOTIDE SEQUENCE [LARGE SCALE GENOMIC DNA]</scope>
    <source>
        <strain evidence="14">CIM:MAG 903</strain>
    </source>
</reference>
<dbReference type="SFLD" id="SFLDS00029">
    <property type="entry name" value="Radical_SAM"/>
    <property type="match status" value="1"/>
</dbReference>
<feature type="binding site" evidence="12">
    <location>
        <position position="114"/>
    </location>
    <ligand>
        <name>[4Fe-4S] cluster</name>
        <dbReference type="ChEBI" id="CHEBI:49883"/>
        <note>4Fe-4S-S-AdoMet</note>
    </ligand>
</feature>
<organism evidence="15 16">
    <name type="scientific">Clostridium cadaveris</name>
    <dbReference type="NCBI Taxonomy" id="1529"/>
    <lineage>
        <taxon>Bacteria</taxon>
        <taxon>Bacillati</taxon>
        <taxon>Bacillota</taxon>
        <taxon>Clostridia</taxon>
        <taxon>Eubacteriales</taxon>
        <taxon>Clostridiaceae</taxon>
        <taxon>Clostridium</taxon>
    </lineage>
</organism>
<dbReference type="GO" id="GO:0000049">
    <property type="term" value="F:tRNA binding"/>
    <property type="evidence" value="ECO:0007669"/>
    <property type="project" value="UniProtKB-UniRule"/>
</dbReference>
<comment type="subcellular location">
    <subcellularLocation>
        <location evidence="1 12">Cytoplasm</location>
    </subcellularLocation>
</comment>
<gene>
    <name evidence="12" type="primary">rlmN</name>
    <name evidence="14" type="ORF">DBY38_07070</name>
    <name evidence="15" type="ORF">SAMN04487885_101283</name>
</gene>
<sequence>MENILNLSLDELKKWMTKNGESAFRAKQVIDWIYKGILVFDDMKNIPKSVKEKLQNHFVIGIPKVIDEYKSNDDSTRKLLLSLEDDNIIECVIMRYHHGLSICISTQVGCRMGCKFCASTIDGRVRNLEAGEMIGEILAAQNLMKERISNVVLMGSGEPLDNFDNVIKFLNLANSDYGLNIGQRHITLSTCGIVPKIKELADLNMQITLAISLHAYNNEKRKEVMPIANKYSLNELLDVCREYIEKTGRRITFEYALIKDVNDNKEEARCLAELLKGMICHVNLIPVNEIKENTFKRSDMTRVKEFANVLNSRNIETTIRREMGADINAACGQLRRSYLSTQKNEKGCFYGGDDYGCWQCKKD</sequence>